<evidence type="ECO:0000313" key="19">
    <source>
        <dbReference type="Proteomes" id="UP000229612"/>
    </source>
</evidence>
<dbReference type="GO" id="GO:0043138">
    <property type="term" value="F:3'-5' DNA helicase activity"/>
    <property type="evidence" value="ECO:0007669"/>
    <property type="project" value="UniProtKB-EC"/>
</dbReference>
<keyword evidence="6 15" id="KW-0347">Helicase</keyword>
<dbReference type="Pfam" id="PF13361">
    <property type="entry name" value="UvrD_C"/>
    <property type="match status" value="2"/>
</dbReference>
<evidence type="ECO:0000256" key="2">
    <source>
        <dbReference type="ARBA" id="ARBA00022722"/>
    </source>
</evidence>
<evidence type="ECO:0000256" key="5">
    <source>
        <dbReference type="ARBA" id="ARBA00022801"/>
    </source>
</evidence>
<dbReference type="Gene3D" id="3.40.50.300">
    <property type="entry name" value="P-loop containing nucleotide triphosphate hydrolases"/>
    <property type="match status" value="2"/>
</dbReference>
<proteinExistence type="inferred from homology"/>
<evidence type="ECO:0000256" key="13">
    <source>
        <dbReference type="ARBA" id="ARBA00034808"/>
    </source>
</evidence>
<gene>
    <name evidence="18" type="ORF">COU14_03295</name>
</gene>
<dbReference type="Gene3D" id="1.10.10.160">
    <property type="match status" value="1"/>
</dbReference>
<feature type="domain" description="UvrD-like helicase C-terminal" evidence="17">
    <location>
        <begin position="335"/>
        <end position="616"/>
    </location>
</feature>
<dbReference type="EC" id="5.6.2.4" evidence="13"/>
<dbReference type="GO" id="GO:0004527">
    <property type="term" value="F:exonuclease activity"/>
    <property type="evidence" value="ECO:0007669"/>
    <property type="project" value="UniProtKB-KW"/>
</dbReference>
<evidence type="ECO:0000256" key="3">
    <source>
        <dbReference type="ARBA" id="ARBA00022741"/>
    </source>
</evidence>
<dbReference type="EMBL" id="PFBG01000036">
    <property type="protein sequence ID" value="PIR85646.1"/>
    <property type="molecule type" value="Genomic_DNA"/>
</dbReference>
<evidence type="ECO:0000256" key="8">
    <source>
        <dbReference type="ARBA" id="ARBA00022840"/>
    </source>
</evidence>
<keyword evidence="7" id="KW-0269">Exonuclease</keyword>
<sequence>MKAPLDQKAFKEAYTSLNTAQKSAVDTIDGPVMVIAGPGTGKTQILALRIANILLQTDTKPENILALTFTDAGAHAMRERLRRYIGDTAYKVAVHTFHSFAGELIRKYPDSYPNIIGGRPATDIEKLSIIENIINDGGFKELRPNGDPLYYVKKIPGAITDLKKEYITPDRFAELIATAETALENSPKFHEKGAHKGKVRGDYAKEEKRINKHKELLLVYRLYQQTLRERRLYDFDDMIVETVKALENNEDMLRDLQETYQYILADEHQDVNEAQNKTLELLADFHNNPNIFVVGDEKQAIYRFQGASLHNFLYFEDRFPGTKVISLVENYRSTQNILDASHELVKSEDPDLAKLRIPLKAGRKFASLGRQECRQFSHEAVESEWLVGEVKASIDAGVPLEEIAVIVRYNRDVEHFAGLLRRFNIDANASADSDILDHPMTLALENMMLAVLSPGDEAPLFETLLGSWWRIKSGDLALILSSRSYSRPLYKIIESEEILRDISVTDLETVLKVSKVLGHARSLQATTAPHLILHTLLEESGLLEEVLKQDPIEAARVVRRFYDDVEAMVIERQATTLSEVSRQLRYRRTHNLPLTAPFIDADQTAVQVMTAHKAKGLEFHTVFMPRATDKAFGGSDQRDYFKLPLYAERLSDADSEDDEKRLFYVAMTRAKENLFISSSLNTASGKVCEPSRFIYQLPESIVRPVSTESEEEEFKPESLLNTSYRPFQLEPDIIKQLFLARGLSVTHLNNYLEDPLKYFYENLLRRPQPQSLSLMKGNAVHEVLDRIVASFARTQAWPNATELNTMLKVALEKLPFGVHELPAIHEQCLEALSAYLPHLKSSLGNNPRSEFSVRTVLENSDTDLPEVPLTGKIDRVDHDTDGRIIRVYDYKTGKPKSRGEVEGNTKNSNGNYKRQLVFYALLIELYGAEVSTDVEFVLSFVEPKEKTGEIVEYSFKVEKEEVEELKKEVIRVAKEIVSGEKFLTS</sequence>
<dbReference type="PANTHER" id="PTHR11070:SF2">
    <property type="entry name" value="ATP-DEPENDENT DNA HELICASE SRS2"/>
    <property type="match status" value="1"/>
</dbReference>
<keyword evidence="3 15" id="KW-0547">Nucleotide-binding</keyword>
<feature type="binding site" evidence="15">
    <location>
        <begin position="36"/>
        <end position="43"/>
    </location>
    <ligand>
        <name>ATP</name>
        <dbReference type="ChEBI" id="CHEBI:30616"/>
    </ligand>
</feature>
<dbReference type="InterPro" id="IPR013986">
    <property type="entry name" value="DExx_box_DNA_helicase_dom_sf"/>
</dbReference>
<evidence type="ECO:0000256" key="6">
    <source>
        <dbReference type="ARBA" id="ARBA00022806"/>
    </source>
</evidence>
<evidence type="ECO:0000256" key="15">
    <source>
        <dbReference type="PROSITE-ProRule" id="PRU00560"/>
    </source>
</evidence>
<comment type="catalytic activity">
    <reaction evidence="14">
        <text>ATP + H2O = ADP + phosphate + H(+)</text>
        <dbReference type="Rhea" id="RHEA:13065"/>
        <dbReference type="ChEBI" id="CHEBI:15377"/>
        <dbReference type="ChEBI" id="CHEBI:15378"/>
        <dbReference type="ChEBI" id="CHEBI:30616"/>
        <dbReference type="ChEBI" id="CHEBI:43474"/>
        <dbReference type="ChEBI" id="CHEBI:456216"/>
        <dbReference type="EC" id="5.6.2.4"/>
    </reaction>
</comment>
<dbReference type="Gene3D" id="1.10.486.10">
    <property type="entry name" value="PCRA, domain 4"/>
    <property type="match status" value="1"/>
</dbReference>
<dbReference type="Pfam" id="PF00580">
    <property type="entry name" value="UvrD-helicase"/>
    <property type="match status" value="1"/>
</dbReference>
<keyword evidence="11" id="KW-0413">Isomerase</keyword>
<evidence type="ECO:0000256" key="11">
    <source>
        <dbReference type="ARBA" id="ARBA00023235"/>
    </source>
</evidence>
<dbReference type="GO" id="GO:0003677">
    <property type="term" value="F:DNA binding"/>
    <property type="evidence" value="ECO:0007669"/>
    <property type="project" value="UniProtKB-KW"/>
</dbReference>
<protein>
    <recommendedName>
        <fullName evidence="13">DNA 3'-5' helicase</fullName>
        <ecNumber evidence="13">5.6.2.4</ecNumber>
    </recommendedName>
</protein>
<dbReference type="SUPFAM" id="SSF52540">
    <property type="entry name" value="P-loop containing nucleoside triphosphate hydrolases"/>
    <property type="match status" value="1"/>
</dbReference>
<dbReference type="Gene3D" id="3.90.320.10">
    <property type="match status" value="1"/>
</dbReference>
<comment type="similarity">
    <text evidence="1">Belongs to the helicase family. UvrD subfamily.</text>
</comment>
<dbReference type="Proteomes" id="UP000229612">
    <property type="component" value="Unassembled WGS sequence"/>
</dbReference>
<dbReference type="PROSITE" id="PS51217">
    <property type="entry name" value="UVRD_HELICASE_CTER"/>
    <property type="match status" value="1"/>
</dbReference>
<evidence type="ECO:0000256" key="7">
    <source>
        <dbReference type="ARBA" id="ARBA00022839"/>
    </source>
</evidence>
<accession>A0A2H0UIX0</accession>
<organism evidence="18 19">
    <name type="scientific">Candidatus Kaiserbacteria bacterium CG10_big_fil_rev_8_21_14_0_10_44_10</name>
    <dbReference type="NCBI Taxonomy" id="1974606"/>
    <lineage>
        <taxon>Bacteria</taxon>
        <taxon>Candidatus Kaiseribacteriota</taxon>
    </lineage>
</organism>
<dbReference type="InterPro" id="IPR014016">
    <property type="entry name" value="UvrD-like_ATP-bd"/>
</dbReference>
<name>A0A2H0UIX0_9BACT</name>
<dbReference type="InterPro" id="IPR027417">
    <property type="entry name" value="P-loop_NTPase"/>
</dbReference>
<evidence type="ECO:0000256" key="12">
    <source>
        <dbReference type="ARBA" id="ARBA00034617"/>
    </source>
</evidence>
<dbReference type="PANTHER" id="PTHR11070">
    <property type="entry name" value="UVRD / RECB / PCRA DNA HELICASE FAMILY MEMBER"/>
    <property type="match status" value="1"/>
</dbReference>
<keyword evidence="9" id="KW-0238">DNA-binding</keyword>
<keyword evidence="10" id="KW-0234">DNA repair</keyword>
<comment type="caution">
    <text evidence="18">The sequence shown here is derived from an EMBL/GenBank/DDBJ whole genome shotgun (WGS) entry which is preliminary data.</text>
</comment>
<dbReference type="InterPro" id="IPR011604">
    <property type="entry name" value="PDDEXK-like_dom_sf"/>
</dbReference>
<keyword evidence="4" id="KW-0227">DNA damage</keyword>
<comment type="catalytic activity">
    <reaction evidence="12">
        <text>Couples ATP hydrolysis with the unwinding of duplex DNA by translocating in the 3'-5' direction.</text>
        <dbReference type="EC" id="5.6.2.4"/>
    </reaction>
</comment>
<reference evidence="19" key="1">
    <citation type="submission" date="2017-09" db="EMBL/GenBank/DDBJ databases">
        <title>Depth-based differentiation of microbial function through sediment-hosted aquifers and enrichment of novel symbionts in the deep terrestrial subsurface.</title>
        <authorList>
            <person name="Probst A.J."/>
            <person name="Ladd B."/>
            <person name="Jarett J.K."/>
            <person name="Geller-Mcgrath D.E."/>
            <person name="Sieber C.M.K."/>
            <person name="Emerson J.B."/>
            <person name="Anantharaman K."/>
            <person name="Thomas B.C."/>
            <person name="Malmstrom R."/>
            <person name="Stieglmeier M."/>
            <person name="Klingl A."/>
            <person name="Woyke T."/>
            <person name="Ryan C.M."/>
            <person name="Banfield J.F."/>
        </authorList>
    </citation>
    <scope>NUCLEOTIDE SEQUENCE [LARGE SCALE GENOMIC DNA]</scope>
</reference>
<dbReference type="PROSITE" id="PS51198">
    <property type="entry name" value="UVRD_HELICASE_ATP_BIND"/>
    <property type="match status" value="1"/>
</dbReference>
<keyword evidence="8 15" id="KW-0067">ATP-binding</keyword>
<dbReference type="InterPro" id="IPR000212">
    <property type="entry name" value="DNA_helicase_UvrD/REP"/>
</dbReference>
<feature type="domain" description="UvrD-like helicase ATP-binding" evidence="16">
    <location>
        <begin position="15"/>
        <end position="334"/>
    </location>
</feature>
<evidence type="ECO:0000313" key="18">
    <source>
        <dbReference type="EMBL" id="PIR85646.1"/>
    </source>
</evidence>
<dbReference type="GO" id="GO:0005524">
    <property type="term" value="F:ATP binding"/>
    <property type="evidence" value="ECO:0007669"/>
    <property type="project" value="UniProtKB-UniRule"/>
</dbReference>
<keyword evidence="2" id="KW-0540">Nuclease</keyword>
<evidence type="ECO:0000256" key="1">
    <source>
        <dbReference type="ARBA" id="ARBA00009922"/>
    </source>
</evidence>
<dbReference type="CDD" id="cd17932">
    <property type="entry name" value="DEXQc_UvrD"/>
    <property type="match status" value="1"/>
</dbReference>
<keyword evidence="5 15" id="KW-0378">Hydrolase</keyword>
<evidence type="ECO:0000256" key="9">
    <source>
        <dbReference type="ARBA" id="ARBA00023125"/>
    </source>
</evidence>
<dbReference type="AlphaFoldDB" id="A0A2H0UIX0"/>
<dbReference type="InterPro" id="IPR038726">
    <property type="entry name" value="PDDEXK_AddAB-type"/>
</dbReference>
<dbReference type="Pfam" id="PF12705">
    <property type="entry name" value="PDDEXK_1"/>
    <property type="match status" value="1"/>
</dbReference>
<dbReference type="GO" id="GO:0000725">
    <property type="term" value="P:recombinational repair"/>
    <property type="evidence" value="ECO:0007669"/>
    <property type="project" value="TreeGrafter"/>
</dbReference>
<evidence type="ECO:0000256" key="10">
    <source>
        <dbReference type="ARBA" id="ARBA00023204"/>
    </source>
</evidence>
<evidence type="ECO:0000256" key="14">
    <source>
        <dbReference type="ARBA" id="ARBA00048988"/>
    </source>
</evidence>
<evidence type="ECO:0000259" key="16">
    <source>
        <dbReference type="PROSITE" id="PS51198"/>
    </source>
</evidence>
<dbReference type="InterPro" id="IPR014017">
    <property type="entry name" value="DNA_helicase_UvrD-like_C"/>
</dbReference>
<evidence type="ECO:0000256" key="4">
    <source>
        <dbReference type="ARBA" id="ARBA00022763"/>
    </source>
</evidence>
<evidence type="ECO:0000259" key="17">
    <source>
        <dbReference type="PROSITE" id="PS51217"/>
    </source>
</evidence>